<reference evidence="6 7" key="1">
    <citation type="submission" date="2021-06" db="EMBL/GenBank/DDBJ databases">
        <authorList>
            <person name="Lee D.H."/>
        </authorList>
    </citation>
    <scope>NUCLEOTIDE SEQUENCE [LARGE SCALE GENOMIC DNA]</scope>
    <source>
        <strain evidence="6 7">MMS21-HV4-11</strain>
    </source>
</reference>
<evidence type="ECO:0000256" key="4">
    <source>
        <dbReference type="PIRNR" id="PIRNR000124"/>
    </source>
</evidence>
<accession>A0ABS6ILH9</accession>
<dbReference type="PANTHER" id="PTHR43491:SF2">
    <property type="entry name" value="UDP-N-ACETYL-D-MANNOSAMINE DEHYDROGENASE"/>
    <property type="match status" value="1"/>
</dbReference>
<proteinExistence type="inferred from homology"/>
<gene>
    <name evidence="6" type="ORF">KQ910_16850</name>
</gene>
<dbReference type="EMBL" id="JAHOPB010000001">
    <property type="protein sequence ID" value="MBU8875446.1"/>
    <property type="molecule type" value="Genomic_DNA"/>
</dbReference>
<dbReference type="PIRSF" id="PIRSF000124">
    <property type="entry name" value="UDPglc_GDPman_dh"/>
    <property type="match status" value="1"/>
</dbReference>
<sequence length="427" mass="46605">MKRQISVIGLGYVGLPVAAGFGRIGYQVLGFDIDPRRISELSNGHDRTGEVEPELLKAPGLRFSSDPKDLAAADFYIVTVPTPIDASKQPDLGPLKRASETIGRTLKRGDIVVYESTVYPGVTEDICIPVLEKASGLRWKVDFNVGYSPERINPGDKERRFDSILKIVSADTPETLDIVDATYRAVVKAGTHRAESIKVAEFAKVLENTQRDINIALINEVALISDRLGIDTRDVLDAAGTKWNFLPFKPGLVGGHCIGVDPFYIAHKAEEVGYHPHVIHSGRRVNDSMGLHVANRVVRSVMRHAGNGRPVVTVLGVTFKENVPDIRNTRVVDIVRELQDFGITVQLHDPMADGDLLREEYDLALTPLDKLQPADAVVLAVAHKPYRAGGWSLVKPLLKSGPGGFVADVTGLLDRSATPAGVTLWRL</sequence>
<dbReference type="InterPro" id="IPR014026">
    <property type="entry name" value="UDP-Glc/GDP-Man_DH_dimer"/>
</dbReference>
<comment type="similarity">
    <text evidence="1 4">Belongs to the UDP-glucose/GDP-mannose dehydrogenase family.</text>
</comment>
<dbReference type="Pfam" id="PF03720">
    <property type="entry name" value="UDPG_MGDP_dh_C"/>
    <property type="match status" value="1"/>
</dbReference>
<dbReference type="InterPro" id="IPR028359">
    <property type="entry name" value="UDP_ManNAc/GlcNAc_DH"/>
</dbReference>
<keyword evidence="7" id="KW-1185">Reference proteome</keyword>
<evidence type="ECO:0000256" key="3">
    <source>
        <dbReference type="ARBA" id="ARBA00023027"/>
    </source>
</evidence>
<dbReference type="PANTHER" id="PTHR43491">
    <property type="entry name" value="UDP-N-ACETYL-D-MANNOSAMINE DEHYDROGENASE"/>
    <property type="match status" value="1"/>
</dbReference>
<keyword evidence="3" id="KW-0520">NAD</keyword>
<name>A0ABS6ILH9_9HYPH</name>
<dbReference type="InterPro" id="IPR017476">
    <property type="entry name" value="UDP-Glc/GDP-Man"/>
</dbReference>
<dbReference type="Proteomes" id="UP000727907">
    <property type="component" value="Unassembled WGS sequence"/>
</dbReference>
<evidence type="ECO:0000256" key="1">
    <source>
        <dbReference type="ARBA" id="ARBA00006601"/>
    </source>
</evidence>
<keyword evidence="2" id="KW-0560">Oxidoreductase</keyword>
<evidence type="ECO:0000259" key="5">
    <source>
        <dbReference type="SMART" id="SM00984"/>
    </source>
</evidence>
<dbReference type="Pfam" id="PF03721">
    <property type="entry name" value="UDPG_MGDP_dh_N"/>
    <property type="match status" value="1"/>
</dbReference>
<dbReference type="NCBIfam" id="TIGR03026">
    <property type="entry name" value="NDP-sugDHase"/>
    <property type="match status" value="1"/>
</dbReference>
<feature type="domain" description="UDP-glucose/GDP-mannose dehydrogenase C-terminal" evidence="5">
    <location>
        <begin position="313"/>
        <end position="415"/>
    </location>
</feature>
<dbReference type="PIRSF" id="PIRSF500136">
    <property type="entry name" value="UDP_ManNAc_DH"/>
    <property type="match status" value="1"/>
</dbReference>
<dbReference type="InterPro" id="IPR014027">
    <property type="entry name" value="UDP-Glc/GDP-Man_DH_C"/>
</dbReference>
<evidence type="ECO:0000313" key="7">
    <source>
        <dbReference type="Proteomes" id="UP000727907"/>
    </source>
</evidence>
<dbReference type="SMART" id="SM00984">
    <property type="entry name" value="UDPG_MGDP_dh_C"/>
    <property type="match status" value="1"/>
</dbReference>
<evidence type="ECO:0000313" key="6">
    <source>
        <dbReference type="EMBL" id="MBU8875446.1"/>
    </source>
</evidence>
<evidence type="ECO:0000256" key="2">
    <source>
        <dbReference type="ARBA" id="ARBA00023002"/>
    </source>
</evidence>
<dbReference type="Pfam" id="PF00984">
    <property type="entry name" value="UDPG_MGDP_dh"/>
    <property type="match status" value="1"/>
</dbReference>
<dbReference type="RefSeq" id="WP_216962688.1">
    <property type="nucleotide sequence ID" value="NZ_JAHOPB010000001.1"/>
</dbReference>
<comment type="caution">
    <text evidence="6">The sequence shown here is derived from an EMBL/GenBank/DDBJ whole genome shotgun (WGS) entry which is preliminary data.</text>
</comment>
<organism evidence="6 7">
    <name type="scientific">Reyranella humidisoli</name>
    <dbReference type="NCBI Taxonomy" id="2849149"/>
    <lineage>
        <taxon>Bacteria</taxon>
        <taxon>Pseudomonadati</taxon>
        <taxon>Pseudomonadota</taxon>
        <taxon>Alphaproteobacteria</taxon>
        <taxon>Hyphomicrobiales</taxon>
        <taxon>Reyranellaceae</taxon>
        <taxon>Reyranella</taxon>
    </lineage>
</organism>
<protein>
    <submittedName>
        <fullName evidence="6">Nucleotide sugar dehydrogenase</fullName>
    </submittedName>
</protein>
<dbReference type="InterPro" id="IPR001732">
    <property type="entry name" value="UDP-Glc/GDP-Man_DH_N"/>
</dbReference>